<proteinExistence type="predicted"/>
<keyword evidence="1" id="KW-0472">Membrane</keyword>
<name>A0A8F5DQK7_9BILA</name>
<evidence type="ECO:0000313" key="2">
    <source>
        <dbReference type="EMBL" id="QXJ80306.1"/>
    </source>
</evidence>
<dbReference type="AlphaFoldDB" id="A0A8F5DQK7"/>
<organism evidence="2">
    <name type="scientific">Trichuris sp. 2 ARS-2017</name>
    <dbReference type="NCBI Taxonomy" id="2040584"/>
    <lineage>
        <taxon>Eukaryota</taxon>
        <taxon>Metazoa</taxon>
        <taxon>Ecdysozoa</taxon>
        <taxon>Nematoda</taxon>
        <taxon>Enoplea</taxon>
        <taxon>Dorylaimia</taxon>
        <taxon>Trichinellida</taxon>
        <taxon>Trichuridae</taxon>
        <taxon>Trichuris</taxon>
    </lineage>
</organism>
<keyword evidence="2" id="KW-0496">Mitochondrion</keyword>
<sequence length="51" mass="5724">MLLLYQINPLSLSAMTVIYCLLLLYLITSSKSFTMNLSSILLKGLNRSKSL</sequence>
<feature type="transmembrane region" description="Helical" evidence="1">
    <location>
        <begin position="6"/>
        <end position="27"/>
    </location>
</feature>
<geneLocation type="mitochondrion" evidence="2"/>
<evidence type="ECO:0000256" key="1">
    <source>
        <dbReference type="SAM" id="Phobius"/>
    </source>
</evidence>
<keyword evidence="1" id="KW-1133">Transmembrane helix</keyword>
<reference evidence="2" key="1">
    <citation type="journal article" date="2021" name="Life">
        <title>Mitogenomics and Evolutionary History of Rodent Whipworms (Trichuris spp.) Originating from Three Biogeographic Regions.</title>
        <authorList>
            <person name="Petruzela J."/>
            <person name="Ribas A."/>
            <person name="de Bellocq J.G."/>
        </authorList>
    </citation>
    <scope>NUCLEOTIDE SEQUENCE</scope>
</reference>
<dbReference type="EMBL" id="MZ229685">
    <property type="protein sequence ID" value="QXJ80306.1"/>
    <property type="molecule type" value="Genomic_DNA"/>
</dbReference>
<protein>
    <submittedName>
        <fullName evidence="2">ATP synthase membrane subunit 8</fullName>
    </submittedName>
</protein>
<gene>
    <name evidence="2" type="primary">ATP8</name>
</gene>
<keyword evidence="1" id="KW-0812">Transmembrane</keyword>
<accession>A0A8F5DQK7</accession>